<feature type="compositionally biased region" description="Basic and acidic residues" evidence="5">
    <location>
        <begin position="1230"/>
        <end position="1269"/>
    </location>
</feature>
<feature type="compositionally biased region" description="Low complexity" evidence="5">
    <location>
        <begin position="809"/>
        <end position="818"/>
    </location>
</feature>
<dbReference type="PROSITE" id="PS01359">
    <property type="entry name" value="ZF_PHD_1"/>
    <property type="match status" value="1"/>
</dbReference>
<dbReference type="SMART" id="SM00249">
    <property type="entry name" value="PHD"/>
    <property type="match status" value="1"/>
</dbReference>
<reference evidence="9" key="1">
    <citation type="submission" date="2025-08" db="UniProtKB">
        <authorList>
            <consortium name="RefSeq"/>
        </authorList>
    </citation>
    <scope>IDENTIFICATION</scope>
</reference>
<evidence type="ECO:0000256" key="4">
    <source>
        <dbReference type="PROSITE-ProRule" id="PRU00146"/>
    </source>
</evidence>
<accession>A0A6P6S184</accession>
<feature type="region of interest" description="Disordered" evidence="5">
    <location>
        <begin position="1096"/>
        <end position="1316"/>
    </location>
</feature>
<feature type="compositionally biased region" description="Basic and acidic residues" evidence="5">
    <location>
        <begin position="991"/>
        <end position="1004"/>
    </location>
</feature>
<feature type="region of interest" description="Disordered" evidence="5">
    <location>
        <begin position="617"/>
        <end position="695"/>
    </location>
</feature>
<dbReference type="Gene3D" id="3.30.40.10">
    <property type="entry name" value="Zinc/RING finger domain, C3HC4 (zinc finger)"/>
    <property type="match status" value="1"/>
</dbReference>
<dbReference type="GeneID" id="34622755"/>
<dbReference type="InterPro" id="IPR001965">
    <property type="entry name" value="Znf_PHD"/>
</dbReference>
<feature type="compositionally biased region" description="Acidic residues" evidence="5">
    <location>
        <begin position="819"/>
        <end position="829"/>
    </location>
</feature>
<protein>
    <submittedName>
        <fullName evidence="9">Uncharacterized protein LOC34622755</fullName>
    </submittedName>
</protein>
<feature type="compositionally biased region" description="Basic and acidic residues" evidence="5">
    <location>
        <begin position="1307"/>
        <end position="1316"/>
    </location>
</feature>
<evidence type="ECO:0000313" key="9">
    <source>
        <dbReference type="RefSeq" id="XP_026193878.1"/>
    </source>
</evidence>
<dbReference type="InterPro" id="IPR011011">
    <property type="entry name" value="Znf_FYVE_PHD"/>
</dbReference>
<feature type="region of interest" description="Disordered" evidence="5">
    <location>
        <begin position="788"/>
        <end position="829"/>
    </location>
</feature>
<dbReference type="SUPFAM" id="SSF57903">
    <property type="entry name" value="FYVE/PHD zinc finger"/>
    <property type="match status" value="1"/>
</dbReference>
<keyword evidence="6" id="KW-0732">Signal</keyword>
<name>A0A6P6S184_9EIME</name>
<evidence type="ECO:0000313" key="8">
    <source>
        <dbReference type="Proteomes" id="UP000515125"/>
    </source>
</evidence>
<dbReference type="InterPro" id="IPR019786">
    <property type="entry name" value="Zinc_finger_PHD-type_CS"/>
</dbReference>
<evidence type="ECO:0000256" key="6">
    <source>
        <dbReference type="SAM" id="SignalP"/>
    </source>
</evidence>
<feature type="region of interest" description="Disordered" evidence="5">
    <location>
        <begin position="1510"/>
        <end position="1531"/>
    </location>
</feature>
<evidence type="ECO:0000256" key="5">
    <source>
        <dbReference type="SAM" id="MobiDB-lite"/>
    </source>
</evidence>
<gene>
    <name evidence="9" type="primary">LOC34622755</name>
</gene>
<dbReference type="GO" id="GO:0008270">
    <property type="term" value="F:zinc ion binding"/>
    <property type="evidence" value="ECO:0007669"/>
    <property type="project" value="UniProtKB-KW"/>
</dbReference>
<dbReference type="RefSeq" id="XP_026193878.1">
    <property type="nucleotide sequence ID" value="XM_026338093.1"/>
</dbReference>
<feature type="region of interest" description="Disordered" evidence="5">
    <location>
        <begin position="932"/>
        <end position="1079"/>
    </location>
</feature>
<feature type="compositionally biased region" description="Basic and acidic residues" evidence="5">
    <location>
        <begin position="1020"/>
        <end position="1033"/>
    </location>
</feature>
<feature type="compositionally biased region" description="Basic and acidic residues" evidence="5">
    <location>
        <begin position="1135"/>
        <end position="1145"/>
    </location>
</feature>
<feature type="compositionally biased region" description="Basic and acidic residues" evidence="5">
    <location>
        <begin position="1113"/>
        <end position="1124"/>
    </location>
</feature>
<sequence>MIFVGALLRFACPLAAAACRAGRRVDAALVGVCSYFCCCFCCRLRLQAPIVLEHVAGAVQRLGCANTSEGLTFPLPLPPPPGAPKGPIFGGDVDASDTFKGGSRWGLVCSDVCSAAAFVADVDAPTLLGVPGASLFRANCQFCLVYLNGWPHVFLCSIPGVPLRPGEILVHHGFNLMGSKQQQQHIAAARAALRSRLAATIGVMRPLLSRSTARCVAYEGAPAYPAASKDGHSKGVQAPLEDTSLTTGVSSQLRPQERALALQRIYSQRGPNRFERCDICKKAECSACGGATRAAISGELPGAAAVSKGAGSCQLLQCDSCLNGYHRCCLGASTEFLPPPSASEWLCGRCVSMGYRAAALVETSPTFLQTCGEDSWRSPLEGPWKPQCAVAMTGGGSHWLRQAAEEALCCVLPFRIRGPAQACQVGRDSVFLRPNFPPFMRLVPTLPLCFCSNIVQAASGAANAAVLGSSTRCSQERGSIQQAQQQEQGEHDTSSIEKAWKAWRGAHQQHKEAWGLLTPCIHCFAERHRRIEHQQKQQLKRIGLLLRWALCVLQRLNAEERAVKEMCWLLMSRRGELEGALEGGAPEAFFEKAPCPGALGGPQVGPFTPATYASTLGSAAAKGGPTPPAHRPHRNGASERLPCGLAKEGPPQLRGGSRSSKGRENPTAEALQPAKRQRRGALAQSGAPQDGCPVASSAAAFRGSRCSSSSLRGPHPKGIIPPLSVAERDRGLAAKARAMHPGLKGLYWQNDGWGGSKWDSHEKRQLFRVSGEAQLATQLAAACEFLRQHQQQQQDRHRLPASTDDLTSPREGAPAAADDAPEQDAESLEEQVKALKPFDYPCISWSRVKKCFCLRVFQLIESRSPQRPSGGTHEGLHEGDGAPLGAPRKRRGKLLYSRTFSVKAYGGVQEALAATYEVARAVGYEPLENARAGLRGAPPSDGSSAVADSEQAPVQAPEGPQQAAESAGKEPLPPTREAPSYLGFEKIPVGQDKEKRLTDRRPEACTEPCRSSVGSSSEAPPERLSEERHEQGHSHRACIANAAPSKDATPGAETSRENLGNPGESRNREEAPLEGCRASNGRFPYTAWSASILADASGHGESVSRLASPRRRCLAEEASRDFWRHPSSRSLVGRQVDETLKERRSGYQQQFLPPSRAPDESEETQAPCGAPPKVKDGTARPECQGPPSDNSDSPIHAPTSARRVRRPSIHAEGPPPRRHTLSQSPQKRYWLKDLPEALGEKDPTRHGERLPQELARHREASQEREDAHRGCHRVLPLEPRRWRGAGSPAMPYGEKGSSPRGYYPPAKAREEGPSSDKAAELFARDPRRGYTPCEGPYREELSGRRAPCSDSYLKKGILQEASDGEHPIGTLELDREASPAIAHGSVRSFLLALHFIGGENRGTAATGTAACTPAIPAASAAAAGAPVGLVHVSGDAPLTLGPLRQDVRGSSNNDSNTWSVLATRAQGKGLPAAAVAKAAAGVAPATAGVRKVNLEEGASGDRQILTRTLRGPSQGTVNPQKHARLTTAPPTGLSNAAAEAALNQGGRRFIDTEFLSPA</sequence>
<dbReference type="InterPro" id="IPR019787">
    <property type="entry name" value="Znf_PHD-finger"/>
</dbReference>
<proteinExistence type="predicted"/>
<dbReference type="PROSITE" id="PS50016">
    <property type="entry name" value="ZF_PHD_2"/>
    <property type="match status" value="1"/>
</dbReference>
<feature type="chain" id="PRO_5028401220" evidence="6">
    <location>
        <begin position="18"/>
        <end position="1558"/>
    </location>
</feature>
<organism evidence="8 9">
    <name type="scientific">Cyclospora cayetanensis</name>
    <dbReference type="NCBI Taxonomy" id="88456"/>
    <lineage>
        <taxon>Eukaryota</taxon>
        <taxon>Sar</taxon>
        <taxon>Alveolata</taxon>
        <taxon>Apicomplexa</taxon>
        <taxon>Conoidasida</taxon>
        <taxon>Coccidia</taxon>
        <taxon>Eucoccidiorida</taxon>
        <taxon>Eimeriorina</taxon>
        <taxon>Eimeriidae</taxon>
        <taxon>Cyclospora</taxon>
    </lineage>
</organism>
<dbReference type="Proteomes" id="UP000515125">
    <property type="component" value="Unplaced"/>
</dbReference>
<keyword evidence="1" id="KW-0479">Metal-binding</keyword>
<keyword evidence="3" id="KW-0862">Zinc</keyword>
<keyword evidence="8" id="KW-1185">Reference proteome</keyword>
<feature type="domain" description="PHD-type" evidence="7">
    <location>
        <begin position="282"/>
        <end position="353"/>
    </location>
</feature>
<dbReference type="InterPro" id="IPR013083">
    <property type="entry name" value="Znf_RING/FYVE/PHD"/>
</dbReference>
<evidence type="ECO:0000256" key="3">
    <source>
        <dbReference type="ARBA" id="ARBA00022833"/>
    </source>
</evidence>
<evidence type="ECO:0000256" key="2">
    <source>
        <dbReference type="ARBA" id="ARBA00022771"/>
    </source>
</evidence>
<feature type="region of interest" description="Disordered" evidence="5">
    <location>
        <begin position="864"/>
        <end position="889"/>
    </location>
</feature>
<dbReference type="OrthoDB" id="354932at2759"/>
<feature type="signal peptide" evidence="6">
    <location>
        <begin position="1"/>
        <end position="17"/>
    </location>
</feature>
<keyword evidence="2 4" id="KW-0863">Zinc-finger</keyword>
<evidence type="ECO:0000259" key="7">
    <source>
        <dbReference type="PROSITE" id="PS50016"/>
    </source>
</evidence>
<evidence type="ECO:0000256" key="1">
    <source>
        <dbReference type="ARBA" id="ARBA00022723"/>
    </source>
</evidence>